<protein>
    <recommendedName>
        <fullName evidence="4">NADH:flavin oxidoreductase/NADH oxidase N-terminal domain-containing protein</fullName>
    </recommendedName>
</protein>
<feature type="domain" description="NADH:flavin oxidoreductase/NADH oxidase N-terminal" evidence="4">
    <location>
        <begin position="10"/>
        <end position="331"/>
    </location>
</feature>
<comment type="cofactor">
    <cofactor evidence="1">
        <name>FMN</name>
        <dbReference type="ChEBI" id="CHEBI:58210"/>
    </cofactor>
</comment>
<proteinExistence type="inferred from homology"/>
<keyword evidence="6" id="KW-1185">Reference proteome</keyword>
<evidence type="ECO:0000313" key="5">
    <source>
        <dbReference type="EMBL" id="GCF00959.1"/>
    </source>
</evidence>
<organism evidence="5 6">
    <name type="scientific">Zygosaccharomyces mellis</name>
    <dbReference type="NCBI Taxonomy" id="42258"/>
    <lineage>
        <taxon>Eukaryota</taxon>
        <taxon>Fungi</taxon>
        <taxon>Dikarya</taxon>
        <taxon>Ascomycota</taxon>
        <taxon>Saccharomycotina</taxon>
        <taxon>Saccharomycetes</taxon>
        <taxon>Saccharomycetales</taxon>
        <taxon>Saccharomycetaceae</taxon>
        <taxon>Zygosaccharomyces</taxon>
    </lineage>
</organism>
<dbReference type="InterPro" id="IPR013785">
    <property type="entry name" value="Aldolase_TIM"/>
</dbReference>
<dbReference type="GO" id="GO:0010181">
    <property type="term" value="F:FMN binding"/>
    <property type="evidence" value="ECO:0007669"/>
    <property type="project" value="InterPro"/>
</dbReference>
<dbReference type="InterPro" id="IPR045247">
    <property type="entry name" value="Oye-like"/>
</dbReference>
<dbReference type="PANTHER" id="PTHR22893">
    <property type="entry name" value="NADH OXIDOREDUCTASE-RELATED"/>
    <property type="match status" value="1"/>
</dbReference>
<evidence type="ECO:0000256" key="1">
    <source>
        <dbReference type="ARBA" id="ARBA00001917"/>
    </source>
</evidence>
<reference evidence="5 6" key="1">
    <citation type="submission" date="2019-01" db="EMBL/GenBank/DDBJ databases">
        <title>Draft Genome Sequencing of Zygosaccharomyces mellis Ca-7.</title>
        <authorList>
            <person name="Shiwa Y."/>
            <person name="Kanesaki Y."/>
            <person name="Ishige T."/>
            <person name="Mura K."/>
            <person name="Hori T."/>
            <person name="Tamura T."/>
        </authorList>
    </citation>
    <scope>NUCLEOTIDE SEQUENCE [LARGE SCALE GENOMIC DNA]</scope>
    <source>
        <strain evidence="5 6">Ca-7</strain>
    </source>
</reference>
<dbReference type="PANTHER" id="PTHR22893:SF91">
    <property type="entry name" value="NADPH DEHYDROGENASE 2-RELATED"/>
    <property type="match status" value="1"/>
</dbReference>
<dbReference type="GO" id="GO:0003959">
    <property type="term" value="F:NADPH dehydrogenase activity"/>
    <property type="evidence" value="ECO:0007669"/>
    <property type="project" value="TreeGrafter"/>
</dbReference>
<dbReference type="OrthoDB" id="1663137at2759"/>
<dbReference type="Gene3D" id="3.20.20.70">
    <property type="entry name" value="Aldolase class I"/>
    <property type="match status" value="1"/>
</dbReference>
<dbReference type="Proteomes" id="UP000301737">
    <property type="component" value="Unassembled WGS sequence"/>
</dbReference>
<dbReference type="AlphaFoldDB" id="A0A4C2EG66"/>
<keyword evidence="3" id="KW-0285">Flavoprotein</keyword>
<evidence type="ECO:0000313" key="6">
    <source>
        <dbReference type="Proteomes" id="UP000301737"/>
    </source>
</evidence>
<accession>A0A4C2EG66</accession>
<name>A0A4C2EG66_9SACH</name>
<gene>
    <name evidence="5" type="ORF">ZYGM_002002</name>
</gene>
<evidence type="ECO:0000256" key="3">
    <source>
        <dbReference type="ARBA" id="ARBA00022643"/>
    </source>
</evidence>
<comment type="similarity">
    <text evidence="2">Belongs to the NADH:flavin oxidoreductase/NADH oxidase family.</text>
</comment>
<sequence>MASFDLRDPSLFSPIQLGNVRPLHRAVMPPLSRMSNIEFMSLPVESLPEYYRIKSRTPGTLVVVESTLLSLSNTGEIIKPWSVQEMEFWRQIFEQIHMNNSYVFVQLVNRGSQEDANDLAESFGRVSLGTNGADSSGQVTNPFSQEFIDQFVGDYVQAALNCILAGADGVEIHHVNGSFLNQFLDPQSNTRSDDYGGSIGNRARLTLRVVEALMNTIGPERVAISFSPYASSSHFLTVAQNAYIFGELERYSQEAPRLAYIHLEEAEAGSLIPEDQVGPNQGAGSLIYSIWKGPVIRAGNLSTYPTLHPEVLEDMAKNDRTLVSDGRFFLQTT</sequence>
<keyword evidence="3" id="KW-0288">FMN</keyword>
<evidence type="ECO:0000256" key="2">
    <source>
        <dbReference type="ARBA" id="ARBA00005979"/>
    </source>
</evidence>
<dbReference type="SUPFAM" id="SSF51395">
    <property type="entry name" value="FMN-linked oxidoreductases"/>
    <property type="match status" value="1"/>
</dbReference>
<dbReference type="Pfam" id="PF00724">
    <property type="entry name" value="Oxidored_FMN"/>
    <property type="match status" value="1"/>
</dbReference>
<dbReference type="EMBL" id="BIMX01000024">
    <property type="protein sequence ID" value="GCF00959.1"/>
    <property type="molecule type" value="Genomic_DNA"/>
</dbReference>
<comment type="caution">
    <text evidence="5">The sequence shown here is derived from an EMBL/GenBank/DDBJ whole genome shotgun (WGS) entry which is preliminary data.</text>
</comment>
<dbReference type="InterPro" id="IPR001155">
    <property type="entry name" value="OxRdtase_FMN_N"/>
</dbReference>
<evidence type="ECO:0000259" key="4">
    <source>
        <dbReference type="Pfam" id="PF00724"/>
    </source>
</evidence>